<dbReference type="RefSeq" id="WP_168685922.1">
    <property type="nucleotide sequence ID" value="NZ_JAAXPF010000012.1"/>
</dbReference>
<evidence type="ECO:0000256" key="6">
    <source>
        <dbReference type="ARBA" id="ARBA00023268"/>
    </source>
</evidence>
<feature type="compositionally biased region" description="Low complexity" evidence="9">
    <location>
        <begin position="725"/>
        <end position="735"/>
    </location>
</feature>
<feature type="compositionally biased region" description="Pro residues" evidence="9">
    <location>
        <begin position="736"/>
        <end position="748"/>
    </location>
</feature>
<proteinExistence type="predicted"/>
<comment type="catalytic activity">
    <reaction evidence="8">
        <text>[GlcNAc-(1-&gt;4)-Mur2Ac(oyl-L-Ala-gamma-D-Glu-L-Lys-D-Ala-D-Ala)](n)-di-trans,octa-cis-undecaprenyl diphosphate + beta-D-GlcNAc-(1-&gt;4)-Mur2Ac(oyl-L-Ala-gamma-D-Glu-L-Lys-D-Ala-D-Ala)-di-trans,octa-cis-undecaprenyl diphosphate = [GlcNAc-(1-&gt;4)-Mur2Ac(oyl-L-Ala-gamma-D-Glu-L-Lys-D-Ala-D-Ala)](n+1)-di-trans,octa-cis-undecaprenyl diphosphate + di-trans,octa-cis-undecaprenyl diphosphate + H(+)</text>
        <dbReference type="Rhea" id="RHEA:23708"/>
        <dbReference type="Rhea" id="RHEA-COMP:9602"/>
        <dbReference type="Rhea" id="RHEA-COMP:9603"/>
        <dbReference type="ChEBI" id="CHEBI:15378"/>
        <dbReference type="ChEBI" id="CHEBI:58405"/>
        <dbReference type="ChEBI" id="CHEBI:60033"/>
        <dbReference type="ChEBI" id="CHEBI:78435"/>
        <dbReference type="EC" id="2.4.99.28"/>
    </reaction>
</comment>
<dbReference type="InterPro" id="IPR023346">
    <property type="entry name" value="Lysozyme-like_dom_sf"/>
</dbReference>
<dbReference type="SUPFAM" id="SSF56601">
    <property type="entry name" value="beta-lactamase/transpeptidase-like"/>
    <property type="match status" value="1"/>
</dbReference>
<reference evidence="14 15" key="1">
    <citation type="submission" date="2020-04" db="EMBL/GenBank/DDBJ databases">
        <title>MicrobeNet Type strains.</title>
        <authorList>
            <person name="Nicholson A.C."/>
        </authorList>
    </citation>
    <scope>NUCLEOTIDE SEQUENCE [LARGE SCALE GENOMIC DNA]</scope>
    <source>
        <strain evidence="14 15">ATCC 700355</strain>
    </source>
</reference>
<keyword evidence="10" id="KW-0812">Transmembrane</keyword>
<evidence type="ECO:0000313" key="13">
    <source>
        <dbReference type="EMBL" id="MET3944678.1"/>
    </source>
</evidence>
<dbReference type="EMBL" id="JBEPNZ010000001">
    <property type="protein sequence ID" value="MET3944678.1"/>
    <property type="molecule type" value="Genomic_DNA"/>
</dbReference>
<protein>
    <submittedName>
        <fullName evidence="13">Membrane peptidoglycan carboxypeptidase</fullName>
    </submittedName>
    <submittedName>
        <fullName evidence="14">Penicillin-binding protein</fullName>
    </submittedName>
</protein>
<feature type="compositionally biased region" description="Low complexity" evidence="9">
    <location>
        <begin position="701"/>
        <end position="714"/>
    </location>
</feature>
<gene>
    <name evidence="14" type="ORF">HF989_09290</name>
    <name evidence="13" type="ORF">JOF50_001477</name>
</gene>
<keyword evidence="16" id="KW-1185">Reference proteome</keyword>
<keyword evidence="1 13" id="KW-0121">Carboxypeptidase</keyword>
<dbReference type="GO" id="GO:0006508">
    <property type="term" value="P:proteolysis"/>
    <property type="evidence" value="ECO:0007669"/>
    <property type="project" value="UniProtKB-KW"/>
</dbReference>
<keyword evidence="10" id="KW-0472">Membrane</keyword>
<dbReference type="PANTHER" id="PTHR32282:SF34">
    <property type="entry name" value="PENICILLIN-BINDING PROTEIN 1A"/>
    <property type="match status" value="1"/>
</dbReference>
<dbReference type="SUPFAM" id="SSF53955">
    <property type="entry name" value="Lysozyme-like"/>
    <property type="match status" value="1"/>
</dbReference>
<dbReference type="GO" id="GO:0008955">
    <property type="term" value="F:peptidoglycan glycosyltransferase activity"/>
    <property type="evidence" value="ECO:0007669"/>
    <property type="project" value="UniProtKB-EC"/>
</dbReference>
<dbReference type="GO" id="GO:0030288">
    <property type="term" value="C:outer membrane-bounded periplasmic space"/>
    <property type="evidence" value="ECO:0007669"/>
    <property type="project" value="TreeGrafter"/>
</dbReference>
<comment type="caution">
    <text evidence="14">The sequence shown here is derived from an EMBL/GenBank/DDBJ whole genome shotgun (WGS) entry which is preliminary data.</text>
</comment>
<feature type="transmembrane region" description="Helical" evidence="10">
    <location>
        <begin position="44"/>
        <end position="65"/>
    </location>
</feature>
<evidence type="ECO:0000256" key="3">
    <source>
        <dbReference type="ARBA" id="ARBA00022676"/>
    </source>
</evidence>
<dbReference type="Gene3D" id="1.10.3810.10">
    <property type="entry name" value="Biosynthetic peptidoglycan transglycosylase-like"/>
    <property type="match status" value="1"/>
</dbReference>
<dbReference type="InterPro" id="IPR001460">
    <property type="entry name" value="PCN-bd_Tpept"/>
</dbReference>
<dbReference type="GO" id="GO:0009252">
    <property type="term" value="P:peptidoglycan biosynthetic process"/>
    <property type="evidence" value="ECO:0007669"/>
    <property type="project" value="TreeGrafter"/>
</dbReference>
<dbReference type="PANTHER" id="PTHR32282">
    <property type="entry name" value="BINDING PROTEIN TRANSPEPTIDASE, PUTATIVE-RELATED"/>
    <property type="match status" value="1"/>
</dbReference>
<evidence type="ECO:0000256" key="2">
    <source>
        <dbReference type="ARBA" id="ARBA00022670"/>
    </source>
</evidence>
<feature type="compositionally biased region" description="Polar residues" evidence="9">
    <location>
        <begin position="8"/>
        <end position="23"/>
    </location>
</feature>
<name>A0A7X6LSN9_9CORY</name>
<dbReference type="InterPro" id="IPR050396">
    <property type="entry name" value="Glycosyltr_51/Transpeptidase"/>
</dbReference>
<evidence type="ECO:0000256" key="5">
    <source>
        <dbReference type="ARBA" id="ARBA00022801"/>
    </source>
</evidence>
<dbReference type="Proteomes" id="UP001549139">
    <property type="component" value="Unassembled WGS sequence"/>
</dbReference>
<evidence type="ECO:0000256" key="10">
    <source>
        <dbReference type="SAM" id="Phobius"/>
    </source>
</evidence>
<feature type="domain" description="Glycosyl transferase family 51" evidence="12">
    <location>
        <begin position="96"/>
        <end position="267"/>
    </location>
</feature>
<dbReference type="InterPro" id="IPR001264">
    <property type="entry name" value="Glyco_trans_51"/>
</dbReference>
<comment type="catalytic activity">
    <reaction evidence="7">
        <text>Preferential cleavage: (Ac)2-L-Lys-D-Ala-|-D-Ala. Also transpeptidation of peptidyl-alanyl moieties that are N-acyl substituents of D-alanine.</text>
        <dbReference type="EC" id="3.4.16.4"/>
    </reaction>
</comment>
<dbReference type="Pfam" id="PF00912">
    <property type="entry name" value="Transgly"/>
    <property type="match status" value="1"/>
</dbReference>
<evidence type="ECO:0000256" key="7">
    <source>
        <dbReference type="ARBA" id="ARBA00034000"/>
    </source>
</evidence>
<organism evidence="14 15">
    <name type="scientific">Corynebacterium mucifaciens</name>
    <dbReference type="NCBI Taxonomy" id="57171"/>
    <lineage>
        <taxon>Bacteria</taxon>
        <taxon>Bacillati</taxon>
        <taxon>Actinomycetota</taxon>
        <taxon>Actinomycetes</taxon>
        <taxon>Mycobacteriales</taxon>
        <taxon>Corynebacteriaceae</taxon>
        <taxon>Corynebacterium</taxon>
    </lineage>
</organism>
<evidence type="ECO:0000259" key="12">
    <source>
        <dbReference type="Pfam" id="PF00912"/>
    </source>
</evidence>
<reference evidence="13 16" key="2">
    <citation type="submission" date="2024-06" db="EMBL/GenBank/DDBJ databases">
        <title>Sequencing the genomes of 1000 actinobacteria strains.</title>
        <authorList>
            <person name="Klenk H.-P."/>
        </authorList>
    </citation>
    <scope>NUCLEOTIDE SEQUENCE [LARGE SCALE GENOMIC DNA]</scope>
    <source>
        <strain evidence="13 16">DSM 44265</strain>
    </source>
</reference>
<dbReference type="AlphaFoldDB" id="A0A7X6LSN9"/>
<evidence type="ECO:0000313" key="15">
    <source>
        <dbReference type="Proteomes" id="UP000554284"/>
    </source>
</evidence>
<feature type="region of interest" description="Disordered" evidence="9">
    <location>
        <begin position="687"/>
        <end position="773"/>
    </location>
</feature>
<keyword evidence="5" id="KW-0378">Hydrolase</keyword>
<evidence type="ECO:0000256" key="9">
    <source>
        <dbReference type="SAM" id="MobiDB-lite"/>
    </source>
</evidence>
<dbReference type="GO" id="GO:0009002">
    <property type="term" value="F:serine-type D-Ala-D-Ala carboxypeptidase activity"/>
    <property type="evidence" value="ECO:0007669"/>
    <property type="project" value="UniProtKB-EC"/>
</dbReference>
<evidence type="ECO:0000256" key="4">
    <source>
        <dbReference type="ARBA" id="ARBA00022679"/>
    </source>
</evidence>
<dbReference type="Pfam" id="PF00905">
    <property type="entry name" value="Transpeptidase"/>
    <property type="match status" value="1"/>
</dbReference>
<sequence>MTDKSAENTKGPNNESGTSTEAANTGDGGGSTAVTGEKSRVGQWVIALGLFLLLLASIPAAWFVWKYVQADVPEPGEIETAQVSSIYFRDGQNELARIVPPEGNREQVALEAVPADVQDAVLAAEDRDFWTNSGFSFTGFVRAAIGQITGNTSAGGGSTITQQYVKNALVGNEHSYQRKANELVYSVKMTNQWSKDDILRAYLNTVYFGRNAYGIEAAAHAYFDKPASELTVEEGGVLAASIQLPSELDPWTNRQAAEQRWNYVMDGLVEMGKLTPDERAGLRYPETRDPASYSAYTEATGPNGLIKNQVITELAALGITEDDLTNRGLQITTTIDEDSQANVESIARDRLANLQEDARTAVVAVDPSTGGVRAYYGGDEASGWDYANAGLQTGSTFKIFALAAALQQGIPLTAMFDSSPVQLPGGITVTNWDGGGGGMISMSQATRVSSNTAYMRIQNELDNTTQDTADMAHALGVAKSIPGIPVTLRENGGQPYEGIVLGQYQSRVLDMATAMATLTNRGLLHPTHFVEKIVDANGEVLYQVDNDYTERRVAEQVADNVIQAMQGVVGYSNATLAGGRPSAAKTGTAQMGDTGNNKDAWMVGSTPQLAVAVWVGTADNTSPIFNEWGGNMFGSNTPAKIWKDVLDTELEGEEFENFAEASPVYWGVSPYSGGTSMGGYYSSPSTTYSSGTGTGTGTGTGQSASTSNSQTQSGYTAPQSQVVEQAPAPAYTSAPAPAPSSAPAPAPQQDPASADELRDAIDNVIGQVEEALQ</sequence>
<feature type="region of interest" description="Disordered" evidence="9">
    <location>
        <begin position="1"/>
        <end position="34"/>
    </location>
</feature>
<evidence type="ECO:0000256" key="8">
    <source>
        <dbReference type="ARBA" id="ARBA00049902"/>
    </source>
</evidence>
<dbReference type="Gene3D" id="3.40.710.10">
    <property type="entry name" value="DD-peptidase/beta-lactamase superfamily"/>
    <property type="match status" value="1"/>
</dbReference>
<accession>A0A7X6LSN9</accession>
<keyword evidence="6" id="KW-0511">Multifunctional enzyme</keyword>
<dbReference type="GO" id="GO:0008658">
    <property type="term" value="F:penicillin binding"/>
    <property type="evidence" value="ECO:0007669"/>
    <property type="project" value="InterPro"/>
</dbReference>
<evidence type="ECO:0000256" key="1">
    <source>
        <dbReference type="ARBA" id="ARBA00022645"/>
    </source>
</evidence>
<dbReference type="EMBL" id="JAAXPF010000012">
    <property type="protein sequence ID" value="NKY69550.1"/>
    <property type="molecule type" value="Genomic_DNA"/>
</dbReference>
<dbReference type="Proteomes" id="UP000554284">
    <property type="component" value="Unassembled WGS sequence"/>
</dbReference>
<keyword evidence="10" id="KW-1133">Transmembrane helix</keyword>
<keyword evidence="3" id="KW-0328">Glycosyltransferase</keyword>
<evidence type="ECO:0000313" key="16">
    <source>
        <dbReference type="Proteomes" id="UP001549139"/>
    </source>
</evidence>
<dbReference type="InterPro" id="IPR036950">
    <property type="entry name" value="PBP_transglycosylase"/>
</dbReference>
<evidence type="ECO:0000313" key="14">
    <source>
        <dbReference type="EMBL" id="NKY69550.1"/>
    </source>
</evidence>
<dbReference type="InterPro" id="IPR012338">
    <property type="entry name" value="Beta-lactam/transpept-like"/>
</dbReference>
<keyword evidence="2" id="KW-0645">Protease</keyword>
<keyword evidence="4" id="KW-0808">Transferase</keyword>
<feature type="domain" description="Penicillin-binding protein transpeptidase" evidence="11">
    <location>
        <begin position="361"/>
        <end position="619"/>
    </location>
</feature>
<evidence type="ECO:0000259" key="11">
    <source>
        <dbReference type="Pfam" id="PF00905"/>
    </source>
</evidence>